<keyword evidence="4" id="KW-1185">Reference proteome</keyword>
<name>A0A170PE95_9CHLR</name>
<evidence type="ECO:0000256" key="1">
    <source>
        <dbReference type="SAM" id="MobiDB-lite"/>
    </source>
</evidence>
<dbReference type="PANTHER" id="PTHR43830">
    <property type="entry name" value="PROTEIN PSP1"/>
    <property type="match status" value="1"/>
</dbReference>
<dbReference type="PROSITE" id="PS51411">
    <property type="entry name" value="PSP1_C"/>
    <property type="match status" value="1"/>
</dbReference>
<dbReference type="AlphaFoldDB" id="A0A170PE95"/>
<dbReference type="KEGG" id="pbf:CFX0092_A0586"/>
<evidence type="ECO:0000259" key="2">
    <source>
        <dbReference type="PROSITE" id="PS51411"/>
    </source>
</evidence>
<dbReference type="GO" id="GO:0005737">
    <property type="term" value="C:cytoplasm"/>
    <property type="evidence" value="ECO:0007669"/>
    <property type="project" value="TreeGrafter"/>
</dbReference>
<reference evidence="3" key="1">
    <citation type="submission" date="2016-01" db="EMBL/GenBank/DDBJ databases">
        <authorList>
            <person name="Mcilroy J.S."/>
            <person name="Karst M S."/>
            <person name="Albertsen M."/>
        </authorList>
    </citation>
    <scope>NUCLEOTIDE SEQUENCE</scope>
    <source>
        <strain evidence="3">Cfx-K</strain>
    </source>
</reference>
<feature type="region of interest" description="Disordered" evidence="1">
    <location>
        <begin position="288"/>
        <end position="309"/>
    </location>
</feature>
<dbReference type="RefSeq" id="WP_095042073.1">
    <property type="nucleotide sequence ID" value="NZ_LN890655.1"/>
</dbReference>
<dbReference type="NCBIfam" id="NF041131">
    <property type="entry name" value="RicT_YaaT_fam"/>
    <property type="match status" value="1"/>
</dbReference>
<feature type="domain" description="PSP1 C-terminal" evidence="2">
    <location>
        <begin position="70"/>
        <end position="157"/>
    </location>
</feature>
<dbReference type="PANTHER" id="PTHR43830:SF3">
    <property type="entry name" value="PROTEIN PSP1"/>
    <property type="match status" value="1"/>
</dbReference>
<accession>A0A170PE95</accession>
<evidence type="ECO:0000313" key="3">
    <source>
        <dbReference type="EMBL" id="CUS02453.1"/>
    </source>
</evidence>
<gene>
    <name evidence="3" type="primary">yaaT</name>
    <name evidence="3" type="ORF">CFX0092_A0586</name>
</gene>
<organism evidence="3 4">
    <name type="scientific">Candidatus Promineifilum breve</name>
    <dbReference type="NCBI Taxonomy" id="1806508"/>
    <lineage>
        <taxon>Bacteria</taxon>
        <taxon>Bacillati</taxon>
        <taxon>Chloroflexota</taxon>
        <taxon>Ardenticatenia</taxon>
        <taxon>Candidatus Promineifilales</taxon>
        <taxon>Candidatus Promineifilaceae</taxon>
        <taxon>Candidatus Promineifilum</taxon>
    </lineage>
</organism>
<evidence type="ECO:0000313" key="4">
    <source>
        <dbReference type="Proteomes" id="UP000215027"/>
    </source>
</evidence>
<dbReference type="Proteomes" id="UP000215027">
    <property type="component" value="Chromosome I"/>
</dbReference>
<proteinExistence type="predicted"/>
<protein>
    <submittedName>
        <fullName evidence="3">Stage 0 sporulation protein YaaT</fullName>
    </submittedName>
</protein>
<dbReference type="Pfam" id="PF04468">
    <property type="entry name" value="PSP1"/>
    <property type="match status" value="1"/>
</dbReference>
<dbReference type="InterPro" id="IPR047767">
    <property type="entry name" value="PSP1-like"/>
</dbReference>
<dbReference type="OrthoDB" id="9779344at2"/>
<dbReference type="InterPro" id="IPR007557">
    <property type="entry name" value="PSP1_C"/>
</dbReference>
<sequence>MATVMAPGETSDYIGVRFQKLGKLYHFKTGAQKDLVAGDHVIVETKRGKQLGQVIAFIDPQDVHRQKGLRAVQRKATPRDLVMKQVWEGKELDALITCREEAARAGINDAKFVKAEYSFDGSWLTIAYTTENKKLDVRGVQSALGRIYRTRVEMQLVGPRDVAKVMGGYGACGIPRCCSTFLTDFSPISIRMAKEQGISLSPQEITGMCGRLRCCLVYEYEQYVAAKKQLPKVGKTIGTPHGEGRVIDVRPLRDSVLVAVDDAVHEVERHQIEPLEELAALKNKAEAGCSKHEGGGCDCGAKEKKDAPE</sequence>
<dbReference type="EMBL" id="LN890655">
    <property type="protein sequence ID" value="CUS02453.1"/>
    <property type="molecule type" value="Genomic_DNA"/>
</dbReference>